<name>A0A1J4KXD8_9EUKA</name>
<dbReference type="InterPro" id="IPR013083">
    <property type="entry name" value="Znf_RING/FYVE/PHD"/>
</dbReference>
<evidence type="ECO:0000256" key="2">
    <source>
        <dbReference type="ARBA" id="ARBA00022771"/>
    </source>
</evidence>
<dbReference type="GO" id="GO:0006511">
    <property type="term" value="P:ubiquitin-dependent protein catabolic process"/>
    <property type="evidence" value="ECO:0007669"/>
    <property type="project" value="TreeGrafter"/>
</dbReference>
<feature type="domain" description="RING-type" evidence="5">
    <location>
        <begin position="183"/>
        <end position="224"/>
    </location>
</feature>
<dbReference type="Pfam" id="PF13639">
    <property type="entry name" value="zf-RING_2"/>
    <property type="match status" value="1"/>
</dbReference>
<dbReference type="PROSITE" id="PS50089">
    <property type="entry name" value="ZF_RING_2"/>
    <property type="match status" value="1"/>
</dbReference>
<keyword evidence="7" id="KW-1185">Reference proteome</keyword>
<dbReference type="SMART" id="SM00184">
    <property type="entry name" value="RING"/>
    <property type="match status" value="1"/>
</dbReference>
<dbReference type="InterPro" id="IPR001841">
    <property type="entry name" value="Znf_RING"/>
</dbReference>
<evidence type="ECO:0000313" key="6">
    <source>
        <dbReference type="EMBL" id="OHT15842.1"/>
    </source>
</evidence>
<dbReference type="GO" id="GO:0061630">
    <property type="term" value="F:ubiquitin protein ligase activity"/>
    <property type="evidence" value="ECO:0007669"/>
    <property type="project" value="TreeGrafter"/>
</dbReference>
<evidence type="ECO:0000313" key="7">
    <source>
        <dbReference type="Proteomes" id="UP000179807"/>
    </source>
</evidence>
<keyword evidence="1" id="KW-0479">Metal-binding</keyword>
<gene>
    <name evidence="6" type="ORF">TRFO_42245</name>
</gene>
<dbReference type="InterPro" id="IPR051834">
    <property type="entry name" value="RING_finger_E3_ligase"/>
</dbReference>
<evidence type="ECO:0000256" key="4">
    <source>
        <dbReference type="PROSITE-ProRule" id="PRU00175"/>
    </source>
</evidence>
<protein>
    <recommendedName>
        <fullName evidence="5">RING-type domain-containing protein</fullName>
    </recommendedName>
</protein>
<dbReference type="Gene3D" id="3.30.40.10">
    <property type="entry name" value="Zinc/RING finger domain, C3HC4 (zinc finger)"/>
    <property type="match status" value="1"/>
</dbReference>
<organism evidence="6 7">
    <name type="scientific">Tritrichomonas foetus</name>
    <dbReference type="NCBI Taxonomy" id="1144522"/>
    <lineage>
        <taxon>Eukaryota</taxon>
        <taxon>Metamonada</taxon>
        <taxon>Parabasalia</taxon>
        <taxon>Tritrichomonadida</taxon>
        <taxon>Tritrichomonadidae</taxon>
        <taxon>Tritrichomonas</taxon>
    </lineage>
</organism>
<proteinExistence type="predicted"/>
<dbReference type="GO" id="GO:0005634">
    <property type="term" value="C:nucleus"/>
    <property type="evidence" value="ECO:0007669"/>
    <property type="project" value="TreeGrafter"/>
</dbReference>
<dbReference type="CDD" id="cd16454">
    <property type="entry name" value="RING-H2_PA-TM-RING"/>
    <property type="match status" value="1"/>
</dbReference>
<dbReference type="OrthoDB" id="4348522at2759"/>
<dbReference type="GeneID" id="94848916"/>
<evidence type="ECO:0000256" key="1">
    <source>
        <dbReference type="ARBA" id="ARBA00022723"/>
    </source>
</evidence>
<accession>A0A1J4KXD8</accession>
<dbReference type="Proteomes" id="UP000179807">
    <property type="component" value="Unassembled WGS sequence"/>
</dbReference>
<comment type="caution">
    <text evidence="6">The sequence shown here is derived from an EMBL/GenBank/DDBJ whole genome shotgun (WGS) entry which is preliminary data.</text>
</comment>
<dbReference type="VEuPathDB" id="TrichDB:TRFO_42245"/>
<dbReference type="RefSeq" id="XP_068368978.1">
    <property type="nucleotide sequence ID" value="XM_068514212.1"/>
</dbReference>
<dbReference type="AlphaFoldDB" id="A0A1J4KXD8"/>
<sequence length="253" mass="29171">MHWSCQNCGSAWEAETASQCPNCLSFLIRNSHQRRLIHQTAFERMVENLQARGNRRNSPSFQNAAHDAILLSNQFSQTVPPPVQAINPHTNAENLNRNRGNLNREINNRENNGANGINRAGLSNNRHVNLMINPLIMGPSRAIFAINVTHPPREPQPEIRPLTPSNFKHRHIHRKDVKNNEICSICYEELKRGEKVCELPCKHIFHDVCVREWFQRESNCPMCRLVLGEKPQQARPAQEVQPMRFFIYLVHAD</sequence>
<keyword evidence="3" id="KW-0862">Zinc</keyword>
<dbReference type="SUPFAM" id="SSF57850">
    <property type="entry name" value="RING/U-box"/>
    <property type="match status" value="1"/>
</dbReference>
<evidence type="ECO:0000259" key="5">
    <source>
        <dbReference type="PROSITE" id="PS50089"/>
    </source>
</evidence>
<dbReference type="PANTHER" id="PTHR45931">
    <property type="entry name" value="SI:CH211-59O9.10"/>
    <property type="match status" value="1"/>
</dbReference>
<dbReference type="EMBL" id="MLAK01000178">
    <property type="protein sequence ID" value="OHT15842.1"/>
    <property type="molecule type" value="Genomic_DNA"/>
</dbReference>
<evidence type="ECO:0000256" key="3">
    <source>
        <dbReference type="ARBA" id="ARBA00022833"/>
    </source>
</evidence>
<dbReference type="GO" id="GO:0008270">
    <property type="term" value="F:zinc ion binding"/>
    <property type="evidence" value="ECO:0007669"/>
    <property type="project" value="UniProtKB-KW"/>
</dbReference>
<reference evidence="6" key="1">
    <citation type="submission" date="2016-10" db="EMBL/GenBank/DDBJ databases">
        <authorList>
            <person name="Benchimol M."/>
            <person name="Almeida L.G."/>
            <person name="Vasconcelos A.T."/>
            <person name="Perreira-Neves A."/>
            <person name="Rosa I.A."/>
            <person name="Tasca T."/>
            <person name="Bogo M.R."/>
            <person name="de Souza W."/>
        </authorList>
    </citation>
    <scope>NUCLEOTIDE SEQUENCE [LARGE SCALE GENOMIC DNA]</scope>
    <source>
        <strain evidence="6">K</strain>
    </source>
</reference>
<keyword evidence="2 4" id="KW-0863">Zinc-finger</keyword>
<dbReference type="PANTHER" id="PTHR45931:SF16">
    <property type="entry name" value="RING_U-BOX SUPERFAMILY PROTEIN"/>
    <property type="match status" value="1"/>
</dbReference>